<evidence type="ECO:0000256" key="1">
    <source>
        <dbReference type="ARBA" id="ARBA00005417"/>
    </source>
</evidence>
<dbReference type="SUPFAM" id="SSF52540">
    <property type="entry name" value="P-loop containing nucleoside triphosphate hydrolases"/>
    <property type="match status" value="2"/>
</dbReference>
<keyword evidence="2" id="KW-0813">Transport</keyword>
<dbReference type="InterPro" id="IPR015856">
    <property type="entry name" value="ABC_transpr_CbiO/EcfA_su"/>
</dbReference>
<evidence type="ECO:0000256" key="4">
    <source>
        <dbReference type="ARBA" id="ARBA00022840"/>
    </source>
</evidence>
<protein>
    <submittedName>
        <fullName evidence="6">ATP-binding cassette domain-containing protein</fullName>
    </submittedName>
</protein>
<dbReference type="CDD" id="cd03225">
    <property type="entry name" value="ABC_cobalt_CbiO_domain1"/>
    <property type="match status" value="2"/>
</dbReference>
<dbReference type="InterPro" id="IPR027417">
    <property type="entry name" value="P-loop_NTPase"/>
</dbReference>
<dbReference type="PANTHER" id="PTHR43553:SF24">
    <property type="entry name" value="ENERGY-COUPLING FACTOR TRANSPORTER ATP-BINDING PROTEIN ECFA1"/>
    <property type="match status" value="1"/>
</dbReference>
<comment type="similarity">
    <text evidence="1">Belongs to the ABC transporter superfamily.</text>
</comment>
<comment type="caution">
    <text evidence="6">The sequence shown here is derived from an EMBL/GenBank/DDBJ whole genome shotgun (WGS) entry which is preliminary data.</text>
</comment>
<evidence type="ECO:0000313" key="7">
    <source>
        <dbReference type="Proteomes" id="UP001500974"/>
    </source>
</evidence>
<dbReference type="Gene3D" id="3.40.50.300">
    <property type="entry name" value="P-loop containing nucleotide triphosphate hydrolases"/>
    <property type="match status" value="2"/>
</dbReference>
<evidence type="ECO:0000256" key="3">
    <source>
        <dbReference type="ARBA" id="ARBA00022741"/>
    </source>
</evidence>
<accession>A0ABP5MH29</accession>
<dbReference type="InterPro" id="IPR003593">
    <property type="entry name" value="AAA+_ATPase"/>
</dbReference>
<dbReference type="InterPro" id="IPR017871">
    <property type="entry name" value="ABC_transporter-like_CS"/>
</dbReference>
<evidence type="ECO:0000313" key="6">
    <source>
        <dbReference type="EMBL" id="GAA2172888.1"/>
    </source>
</evidence>
<dbReference type="PANTHER" id="PTHR43553">
    <property type="entry name" value="HEAVY METAL TRANSPORTER"/>
    <property type="match status" value="1"/>
</dbReference>
<dbReference type="RefSeq" id="WP_346027352.1">
    <property type="nucleotide sequence ID" value="NZ_BAAAON010000001.1"/>
</dbReference>
<feature type="domain" description="ABC transporter" evidence="5">
    <location>
        <begin position="12"/>
        <end position="248"/>
    </location>
</feature>
<dbReference type="PROSITE" id="PS50893">
    <property type="entry name" value="ABC_TRANSPORTER_2"/>
    <property type="match status" value="2"/>
</dbReference>
<dbReference type="GO" id="GO:0005524">
    <property type="term" value="F:ATP binding"/>
    <property type="evidence" value="ECO:0007669"/>
    <property type="project" value="UniProtKB-KW"/>
</dbReference>
<organism evidence="6 7">
    <name type="scientific">Arthrobacter parietis</name>
    <dbReference type="NCBI Taxonomy" id="271434"/>
    <lineage>
        <taxon>Bacteria</taxon>
        <taxon>Bacillati</taxon>
        <taxon>Actinomycetota</taxon>
        <taxon>Actinomycetes</taxon>
        <taxon>Micrococcales</taxon>
        <taxon>Micrococcaceae</taxon>
        <taxon>Arthrobacter</taxon>
    </lineage>
</organism>
<dbReference type="InterPro" id="IPR050095">
    <property type="entry name" value="ECF_ABC_transporter_ATP-bd"/>
</dbReference>
<dbReference type="EMBL" id="BAAAON010000001">
    <property type="protein sequence ID" value="GAA2172888.1"/>
    <property type="molecule type" value="Genomic_DNA"/>
</dbReference>
<keyword evidence="4 6" id="KW-0067">ATP-binding</keyword>
<proteinExistence type="inferred from homology"/>
<name>A0ABP5MH29_9MICC</name>
<keyword evidence="3" id="KW-0547">Nucleotide-binding</keyword>
<evidence type="ECO:0000256" key="2">
    <source>
        <dbReference type="ARBA" id="ARBA00022448"/>
    </source>
</evidence>
<gene>
    <name evidence="6" type="ORF">GCM10009784_05120</name>
</gene>
<dbReference type="Pfam" id="PF00005">
    <property type="entry name" value="ABC_tran"/>
    <property type="match status" value="2"/>
</dbReference>
<sequence length="497" mass="52565">MTAVAEPVPASITAKGWGWRHPGRTRWAVRNIDLTIEPGQRVLLLGASGAGKSTLLHGLAGVLGDQDEGEQAGELTIDGVSPADSRGRSGLVLQDPDSQLVLARVGDEVAFGAENLAVPRNEIWPRVRQSLDDVGLDVPLNSSTTALSGGQKQRLALAAVLAMQPGLLLLDEPTANLDPAGVLEVRDAVLRVLNRTSATLVVVEHRVEIWADVVDRVVVLDSDGGILADGAPATVLRHESTRARLIEAGVSVPGYRPETPTVRTGSGTDLLQASGLSVARTKRGPAVLSGVDLTLRRQEAVSVLGPNGAGKSTLALTLAGLLRPRGGGLTALEPLARGAGATPYEWKSADLVNRIGTVFQEPEHQFLTNTVREELEFGPRRVARLTEEEVRRRIDPIAERLRLTGLLKANPFTLSGGEKRRLSVATMLATNPDILILDEPTFGQDANTWAELVTLLVELIHGGTCVVSVTHDREYAAALGSRIAAVDGTSATLEAAA</sequence>
<feature type="domain" description="ABC transporter" evidence="5">
    <location>
        <begin position="271"/>
        <end position="497"/>
    </location>
</feature>
<dbReference type="SMART" id="SM00382">
    <property type="entry name" value="AAA"/>
    <property type="match status" value="2"/>
</dbReference>
<keyword evidence="7" id="KW-1185">Reference proteome</keyword>
<reference evidence="7" key="1">
    <citation type="journal article" date="2019" name="Int. J. Syst. Evol. Microbiol.">
        <title>The Global Catalogue of Microorganisms (GCM) 10K type strain sequencing project: providing services to taxonomists for standard genome sequencing and annotation.</title>
        <authorList>
            <consortium name="The Broad Institute Genomics Platform"/>
            <consortium name="The Broad Institute Genome Sequencing Center for Infectious Disease"/>
            <person name="Wu L."/>
            <person name="Ma J."/>
        </authorList>
    </citation>
    <scope>NUCLEOTIDE SEQUENCE [LARGE SCALE GENOMIC DNA]</scope>
    <source>
        <strain evidence="7">JCM 14917</strain>
    </source>
</reference>
<dbReference type="PROSITE" id="PS00211">
    <property type="entry name" value="ABC_TRANSPORTER_1"/>
    <property type="match status" value="2"/>
</dbReference>
<evidence type="ECO:0000259" key="5">
    <source>
        <dbReference type="PROSITE" id="PS50893"/>
    </source>
</evidence>
<dbReference type="InterPro" id="IPR003439">
    <property type="entry name" value="ABC_transporter-like_ATP-bd"/>
</dbReference>
<dbReference type="Proteomes" id="UP001500974">
    <property type="component" value="Unassembled WGS sequence"/>
</dbReference>